<keyword evidence="4" id="KW-1185">Reference proteome</keyword>
<dbReference type="AlphaFoldDB" id="A0A498Q374"/>
<keyword evidence="2" id="KW-0812">Transmembrane</keyword>
<keyword evidence="3" id="KW-0418">Kinase</keyword>
<organism evidence="3 4">
    <name type="scientific">Mycobacterium attenuatum</name>
    <dbReference type="NCBI Taxonomy" id="2341086"/>
    <lineage>
        <taxon>Bacteria</taxon>
        <taxon>Bacillati</taxon>
        <taxon>Actinomycetota</taxon>
        <taxon>Actinomycetes</taxon>
        <taxon>Mycobacteriales</taxon>
        <taxon>Mycobacteriaceae</taxon>
        <taxon>Mycobacterium</taxon>
    </lineage>
</organism>
<sequence length="567" mass="59352">MRLPGLTACIALDCTITGSRSPLSQTTDRLRHATGDAASDLILGFPLPTSVSLLRSEMCRARKEMHVSNDFDPHWPWAHAEPPDVVSSDGPPAQPQDPTGVRPSAGTAEPGSPADVDSSPQPTEPPPEYSVAASGPPLPPVIEAFPGSHDAQQPLTPARGTEYRPAAAGPKRGGRRRILIGTTVGVVVLLFTVVAVIAVVGYLTKKNNTTAAKPPPAAVLEGTYRLDIDWAKQTENGATAPSSDTTNASTWWALRSSCSATGCVASAIQLDNTNHQMAAAPPLTAELHFVNGGWQRTPVRHQYPRKRCLGADAKVGPGTETQLISWSVAPQPDKSLRGVWSNTVLTDECGFIGTVWQAPLVAVHTGDVPPTVTVADPSTIAAIPRTSSPVPVVAGVTPVLDGTFRVEYLWAKQTVNGKPAIGDDLTPGVDWWAFRSLCTSAGCVATGAQLAEESPHGPVGGGMVLRFAEGHWQQTPHIGPGQGCPGGTNPKTATTEIYEWSLEPRPDGTLRGSQSDTAISAGCDNQGFVYRTPLSVTRTGDVSAAVVLADPALFAPPPAPPSTSPHP</sequence>
<dbReference type="GO" id="GO:0004674">
    <property type="term" value="F:protein serine/threonine kinase activity"/>
    <property type="evidence" value="ECO:0007669"/>
    <property type="project" value="UniProtKB-EC"/>
</dbReference>
<evidence type="ECO:0000313" key="3">
    <source>
        <dbReference type="EMBL" id="VBA38795.1"/>
    </source>
</evidence>
<dbReference type="Proteomes" id="UP000273307">
    <property type="component" value="Unassembled WGS sequence"/>
</dbReference>
<dbReference type="EC" id="2.7.11.1" evidence="3"/>
<evidence type="ECO:0000256" key="2">
    <source>
        <dbReference type="SAM" id="Phobius"/>
    </source>
</evidence>
<feature type="transmembrane region" description="Helical" evidence="2">
    <location>
        <begin position="178"/>
        <end position="203"/>
    </location>
</feature>
<proteinExistence type="predicted"/>
<evidence type="ECO:0000313" key="4">
    <source>
        <dbReference type="Proteomes" id="UP000273307"/>
    </source>
</evidence>
<protein>
    <submittedName>
        <fullName evidence="3">Serine/threonine-protein kinase PknI</fullName>
        <ecNumber evidence="3">2.7.11.1</ecNumber>
    </submittedName>
</protein>
<keyword evidence="2" id="KW-1133">Transmembrane helix</keyword>
<evidence type="ECO:0000256" key="1">
    <source>
        <dbReference type="SAM" id="MobiDB-lite"/>
    </source>
</evidence>
<keyword evidence="2" id="KW-0472">Membrane</keyword>
<accession>A0A498Q374</accession>
<reference evidence="3 4" key="1">
    <citation type="submission" date="2018-09" db="EMBL/GenBank/DDBJ databases">
        <authorList>
            <person name="Tagini F."/>
        </authorList>
    </citation>
    <scope>NUCLEOTIDE SEQUENCE [LARGE SCALE GENOMIC DNA]</scope>
    <source>
        <strain evidence="3 4">MK136</strain>
    </source>
</reference>
<keyword evidence="3" id="KW-0808">Transferase</keyword>
<name>A0A498Q374_9MYCO</name>
<gene>
    <name evidence="3" type="primary">pknI_2</name>
    <name evidence="3" type="ORF">LAUMK136_02656</name>
</gene>
<feature type="region of interest" description="Disordered" evidence="1">
    <location>
        <begin position="78"/>
        <end position="173"/>
    </location>
</feature>
<dbReference type="EMBL" id="UPHP01000062">
    <property type="protein sequence ID" value="VBA38795.1"/>
    <property type="molecule type" value="Genomic_DNA"/>
</dbReference>